<dbReference type="PANTHER" id="PTHR38440:SF1">
    <property type="entry name" value="UPF0398 PROTEIN SPR0331"/>
    <property type="match status" value="1"/>
</dbReference>
<dbReference type="PANTHER" id="PTHR38440">
    <property type="entry name" value="UPF0398 PROTEIN YPSA"/>
    <property type="match status" value="1"/>
</dbReference>
<accession>A0ABW3GVF1</accession>
<name>A0ABW3GVF1_9BACL</name>
<protein>
    <recommendedName>
        <fullName evidence="1">UPF0398 protein ACFQ0V_05025</fullName>
    </recommendedName>
</protein>
<dbReference type="NCBIfam" id="NF010181">
    <property type="entry name" value="PRK13660.1"/>
    <property type="match status" value="1"/>
</dbReference>
<dbReference type="SUPFAM" id="SSF102405">
    <property type="entry name" value="MCP/YpsA-like"/>
    <property type="match status" value="1"/>
</dbReference>
<organism evidence="2 3">
    <name type="scientific">Savagea faecisuis</name>
    <dbReference type="NCBI Taxonomy" id="1274803"/>
    <lineage>
        <taxon>Bacteria</taxon>
        <taxon>Bacillati</taxon>
        <taxon>Bacillota</taxon>
        <taxon>Bacilli</taxon>
        <taxon>Bacillales</taxon>
        <taxon>Caryophanaceae</taxon>
        <taxon>Savagea</taxon>
    </lineage>
</organism>
<proteinExistence type="inferred from homology"/>
<comment type="similarity">
    <text evidence="1">Belongs to the UPF0398 family.</text>
</comment>
<gene>
    <name evidence="2" type="ORF">ACFQ0V_05025</name>
</gene>
<dbReference type="Pfam" id="PF06908">
    <property type="entry name" value="YpsA"/>
    <property type="match status" value="1"/>
</dbReference>
<evidence type="ECO:0000313" key="2">
    <source>
        <dbReference type="EMBL" id="MFD0943130.1"/>
    </source>
</evidence>
<dbReference type="EMBL" id="JBHTJF010000022">
    <property type="protein sequence ID" value="MFD0943130.1"/>
    <property type="molecule type" value="Genomic_DNA"/>
</dbReference>
<reference evidence="3" key="1">
    <citation type="journal article" date="2019" name="Int. J. Syst. Evol. Microbiol.">
        <title>The Global Catalogue of Microorganisms (GCM) 10K type strain sequencing project: providing services to taxonomists for standard genome sequencing and annotation.</title>
        <authorList>
            <consortium name="The Broad Institute Genomics Platform"/>
            <consortium name="The Broad Institute Genome Sequencing Center for Infectious Disease"/>
            <person name="Wu L."/>
            <person name="Ma J."/>
        </authorList>
    </citation>
    <scope>NUCLEOTIDE SEQUENCE [LARGE SCALE GENOMIC DNA]</scope>
    <source>
        <strain evidence="3">CCUG 63563</strain>
    </source>
</reference>
<dbReference type="Gene3D" id="3.40.50.450">
    <property type="match status" value="1"/>
</dbReference>
<dbReference type="InterPro" id="IPR010697">
    <property type="entry name" value="YspA"/>
</dbReference>
<sequence>MVKRLVVTGYRPHELGIFNETHPGVPIIKEALRQQLLAQLDEGLEWVIVSGQLGVEAWTCDVVRELKEEYTHLKYAVLLPFQGQEERWNETNKAKFEEMVLKADFSTYLTNRPYAGPWQFQKKDEFLFENSDGILFVYDEENEGSPKFTKRAAERFQEQHPYELFVIDAFQLQLIQEDMQREQWD</sequence>
<dbReference type="HAMAP" id="MF_01575">
    <property type="entry name" value="UPF0398"/>
    <property type="match status" value="1"/>
</dbReference>
<dbReference type="RefSeq" id="WP_381010482.1">
    <property type="nucleotide sequence ID" value="NZ_JBHTJF010000022.1"/>
</dbReference>
<comment type="caution">
    <text evidence="2">The sequence shown here is derived from an EMBL/GenBank/DDBJ whole genome shotgun (WGS) entry which is preliminary data.</text>
</comment>
<dbReference type="Proteomes" id="UP001596976">
    <property type="component" value="Unassembled WGS sequence"/>
</dbReference>
<evidence type="ECO:0000313" key="3">
    <source>
        <dbReference type="Proteomes" id="UP001596976"/>
    </source>
</evidence>
<evidence type="ECO:0000256" key="1">
    <source>
        <dbReference type="HAMAP-Rule" id="MF_01575"/>
    </source>
</evidence>
<dbReference type="PIRSF" id="PIRSF021290">
    <property type="entry name" value="DUF1273"/>
    <property type="match status" value="1"/>
</dbReference>
<keyword evidence="3" id="KW-1185">Reference proteome</keyword>